<keyword evidence="3" id="KW-1185">Reference proteome</keyword>
<accession>A0A975CHM1</accession>
<sequence length="82" mass="9134">MANIKLSERLLGLFVLGWLLLNFPLFSIWDKDALVFGWPLLPAAAFAIWLFLIVVLAVLMEKGGHEAPETPGTTERSMLPEP</sequence>
<dbReference type="Proteomes" id="UP000663903">
    <property type="component" value="Chromosome"/>
</dbReference>
<keyword evidence="1" id="KW-1133">Transmembrane helix</keyword>
<protein>
    <recommendedName>
        <fullName evidence="4">DUF3311 domain-containing protein</fullName>
    </recommendedName>
</protein>
<name>A0A975CHM1_9BURK</name>
<dbReference type="EMBL" id="CP071796">
    <property type="protein sequence ID" value="QTD45942.1"/>
    <property type="molecule type" value="Genomic_DNA"/>
</dbReference>
<proteinExistence type="predicted"/>
<evidence type="ECO:0000256" key="1">
    <source>
        <dbReference type="SAM" id="Phobius"/>
    </source>
</evidence>
<dbReference type="RefSeq" id="WP_208009775.1">
    <property type="nucleotide sequence ID" value="NZ_CP071796.1"/>
</dbReference>
<reference evidence="2" key="1">
    <citation type="submission" date="2021-03" db="EMBL/GenBank/DDBJ databases">
        <title>Ottowia sp. 27C isolated from the cloaca of a Giant Asian pond turtle (Heosemys grandis).</title>
        <authorList>
            <person name="Spergser J."/>
            <person name="Busse H.-J."/>
        </authorList>
    </citation>
    <scope>NUCLEOTIDE SEQUENCE</scope>
    <source>
        <strain evidence="2">27C</strain>
    </source>
</reference>
<organism evidence="2 3">
    <name type="scientific">Ottowia testudinis</name>
    <dbReference type="NCBI Taxonomy" id="2816950"/>
    <lineage>
        <taxon>Bacteria</taxon>
        <taxon>Pseudomonadati</taxon>
        <taxon>Pseudomonadota</taxon>
        <taxon>Betaproteobacteria</taxon>
        <taxon>Burkholderiales</taxon>
        <taxon>Comamonadaceae</taxon>
        <taxon>Ottowia</taxon>
    </lineage>
</organism>
<feature type="transmembrane region" description="Helical" evidence="1">
    <location>
        <begin position="37"/>
        <end position="59"/>
    </location>
</feature>
<dbReference type="AlphaFoldDB" id="A0A975CHM1"/>
<gene>
    <name evidence="2" type="ORF">J1M35_03220</name>
</gene>
<evidence type="ECO:0008006" key="4">
    <source>
        <dbReference type="Google" id="ProtNLM"/>
    </source>
</evidence>
<dbReference type="KEGG" id="otd:J1M35_03220"/>
<keyword evidence="1" id="KW-0472">Membrane</keyword>
<evidence type="ECO:0000313" key="3">
    <source>
        <dbReference type="Proteomes" id="UP000663903"/>
    </source>
</evidence>
<keyword evidence="1" id="KW-0812">Transmembrane</keyword>
<evidence type="ECO:0000313" key="2">
    <source>
        <dbReference type="EMBL" id="QTD45942.1"/>
    </source>
</evidence>